<gene>
    <name evidence="1" type="ORF">EDI_071970</name>
</gene>
<dbReference type="KEGG" id="edi:EDI_071970"/>
<dbReference type="EMBL" id="DS548996">
    <property type="protein sequence ID" value="EDR26914.1"/>
    <property type="molecule type" value="Genomic_DNA"/>
</dbReference>
<dbReference type="VEuPathDB" id="AmoebaDB:EDI_071970"/>
<dbReference type="AlphaFoldDB" id="B0EEY2"/>
<name>B0EEY2_ENTDS</name>
<proteinExistence type="predicted"/>
<evidence type="ECO:0000313" key="1">
    <source>
        <dbReference type="EMBL" id="EDR26914.1"/>
    </source>
</evidence>
<dbReference type="Proteomes" id="UP000008076">
    <property type="component" value="Unassembled WGS sequence"/>
</dbReference>
<reference evidence="2" key="1">
    <citation type="submission" date="2007-12" db="EMBL/GenBank/DDBJ databases">
        <title>Annotation of Entamoeba dispar SAW760.</title>
        <authorList>
            <person name="Lorenzi H."/>
            <person name="Inman J."/>
            <person name="Schobel S."/>
            <person name="Amedeo P."/>
            <person name="Caler E."/>
        </authorList>
    </citation>
    <scope>NUCLEOTIDE SEQUENCE [LARGE SCALE GENOMIC DNA]</scope>
    <source>
        <strain evidence="2">ATCC PRA-260 / SAW760</strain>
    </source>
</reference>
<dbReference type="RefSeq" id="XP_001736828.1">
    <property type="nucleotide sequence ID" value="XM_001736776.1"/>
</dbReference>
<protein>
    <submittedName>
        <fullName evidence="1">Uncharacterized protein</fullName>
    </submittedName>
</protein>
<keyword evidence="2" id="KW-1185">Reference proteome</keyword>
<sequence length="105" mass="12685">MRIGYNEVVITSTYFNDFINLEIRIKRFQGNMEQFHFNPFPLNAYSRRLFPNIETFHIYNKYGEIFNDGRIFKEININKDRDKYGNTIPPEVKSLESECFYNCVH</sequence>
<evidence type="ECO:0000313" key="2">
    <source>
        <dbReference type="Proteomes" id="UP000008076"/>
    </source>
</evidence>
<dbReference type="GeneID" id="5881840"/>
<organism evidence="2">
    <name type="scientific">Entamoeba dispar (strain ATCC PRA-260 / SAW760)</name>
    <dbReference type="NCBI Taxonomy" id="370354"/>
    <lineage>
        <taxon>Eukaryota</taxon>
        <taxon>Amoebozoa</taxon>
        <taxon>Evosea</taxon>
        <taxon>Archamoebae</taxon>
        <taxon>Mastigamoebida</taxon>
        <taxon>Entamoebidae</taxon>
        <taxon>Entamoeba</taxon>
    </lineage>
</organism>
<accession>B0EEY2</accession>